<organism evidence="1 2">
    <name type="scientific">Rhodoferax aquaticus</name>
    <dbReference type="NCBI Taxonomy" id="2527691"/>
    <lineage>
        <taxon>Bacteria</taxon>
        <taxon>Pseudomonadati</taxon>
        <taxon>Pseudomonadota</taxon>
        <taxon>Betaproteobacteria</taxon>
        <taxon>Burkholderiales</taxon>
        <taxon>Comamonadaceae</taxon>
        <taxon>Rhodoferax</taxon>
    </lineage>
</organism>
<keyword evidence="2" id="KW-1185">Reference proteome</keyword>
<reference evidence="2" key="1">
    <citation type="submission" date="2019-02" db="EMBL/GenBank/DDBJ databases">
        <title>Complete genome sequence of Rhodoferax sp. Gr-4.</title>
        <authorList>
            <person name="Jin L."/>
        </authorList>
    </citation>
    <scope>NUCLEOTIDE SEQUENCE [LARGE SCALE GENOMIC DNA]</scope>
    <source>
        <strain evidence="2">Gr-4</strain>
    </source>
</reference>
<dbReference type="RefSeq" id="WP_142812454.1">
    <property type="nucleotide sequence ID" value="NZ_CP036282.1"/>
</dbReference>
<evidence type="ECO:0000313" key="2">
    <source>
        <dbReference type="Proteomes" id="UP000317365"/>
    </source>
</evidence>
<proteinExistence type="predicted"/>
<dbReference type="EMBL" id="CP036282">
    <property type="protein sequence ID" value="QDL55295.1"/>
    <property type="molecule type" value="Genomic_DNA"/>
</dbReference>
<protein>
    <submittedName>
        <fullName evidence="1">Uncharacterized protein</fullName>
    </submittedName>
</protein>
<dbReference type="Proteomes" id="UP000317365">
    <property type="component" value="Chromosome"/>
</dbReference>
<evidence type="ECO:0000313" key="1">
    <source>
        <dbReference type="EMBL" id="QDL55295.1"/>
    </source>
</evidence>
<accession>A0A515ERL6</accession>
<name>A0A515ERL6_9BURK</name>
<reference evidence="2" key="2">
    <citation type="journal article" date="2020" name="Int. J. Syst. Evol. Microbiol.">
        <title>Genomic insights into a novel species Rhodoferax aquaticus sp. nov., isolated from freshwater.</title>
        <authorList>
            <person name="Li T."/>
            <person name="Zhuo Y."/>
            <person name="Jin C.Z."/>
            <person name="Wu X."/>
            <person name="Ko S.R."/>
            <person name="Jin F.J."/>
            <person name="Ahn C.Y."/>
            <person name="Oh H.M."/>
            <person name="Lee H.G."/>
            <person name="Jin L."/>
        </authorList>
    </citation>
    <scope>NUCLEOTIDE SEQUENCE [LARGE SCALE GENOMIC DNA]</scope>
    <source>
        <strain evidence="2">Gr-4</strain>
    </source>
</reference>
<sequence>MPQHDMDIANQAFAATRVDINAALQALVSQNSGPTAPPTIFAYQLWADTTTGILKQRNAANSAWINLLALASGVPSAATSAKTDTTQTYTAAQRGGVVTLTDGSTITPDFAAANNFTVTLGGNRTLANPTNAVAGQSGVIRVIQDATGSRTLAYGNAWDWAGGAVQSLTTTANAVDLLAYYVDATGNITLRLIADRK</sequence>
<gene>
    <name evidence="1" type="ORF">EXZ61_14590</name>
</gene>
<dbReference type="AlphaFoldDB" id="A0A515ERL6"/>
<dbReference type="KEGG" id="rhg:EXZ61_14590"/>